<feature type="domain" description="HTH araC/xylS-type" evidence="4">
    <location>
        <begin position="199"/>
        <end position="297"/>
    </location>
</feature>
<dbReference type="SUPFAM" id="SSF46689">
    <property type="entry name" value="Homeodomain-like"/>
    <property type="match status" value="2"/>
</dbReference>
<dbReference type="InterPro" id="IPR018062">
    <property type="entry name" value="HTH_AraC-typ_CS"/>
</dbReference>
<reference evidence="5 6" key="1">
    <citation type="submission" date="2018-10" db="EMBL/GenBank/DDBJ databases">
        <title>Draft Genome Sequence of Ralstonia pseudosolanacearum (R. solanacearum phylotype I) Strain Tg03 Isolated from Luffa cylindrica in China.</title>
        <authorList>
            <person name="Yuan G.-Q."/>
            <person name="Li Q.-Q."/>
            <person name="Zhang Y.-W."/>
        </authorList>
    </citation>
    <scope>NUCLEOTIDE SEQUENCE [LARGE SCALE GENOMIC DNA]</scope>
    <source>
        <strain evidence="5 6">Tg03</strain>
    </source>
</reference>
<dbReference type="InterPro" id="IPR009057">
    <property type="entry name" value="Homeodomain-like_sf"/>
</dbReference>
<dbReference type="Proteomes" id="UP000271222">
    <property type="component" value="Unassembled WGS sequence"/>
</dbReference>
<dbReference type="PROSITE" id="PS00041">
    <property type="entry name" value="HTH_ARAC_FAMILY_1"/>
    <property type="match status" value="1"/>
</dbReference>
<evidence type="ECO:0000256" key="3">
    <source>
        <dbReference type="ARBA" id="ARBA00023163"/>
    </source>
</evidence>
<keyword evidence="2" id="KW-0238">DNA-binding</keyword>
<dbReference type="EMBL" id="RJTL01000011">
    <property type="protein sequence ID" value="RNM08279.1"/>
    <property type="molecule type" value="Genomic_DNA"/>
</dbReference>
<dbReference type="GO" id="GO:0043565">
    <property type="term" value="F:sequence-specific DNA binding"/>
    <property type="evidence" value="ECO:0007669"/>
    <property type="project" value="InterPro"/>
</dbReference>
<dbReference type="RefSeq" id="WP_058907638.1">
    <property type="nucleotide sequence ID" value="NZ_JBLWCX010000233.1"/>
</dbReference>
<evidence type="ECO:0000259" key="4">
    <source>
        <dbReference type="PROSITE" id="PS01124"/>
    </source>
</evidence>
<sequence length="301" mass="32997">MFGHSADKYVNSTMLQTSNALGWTGMLAERWTHATGELPNQAPKDTEVVIQLNGHSFVDRIGGGQRERTHGHRGTIWLCPAGIEEEYINITQPIDDCLHLFLPGQPFSESVMQTFDVDPARAGIRYQSIERDPFIEAMAMQILSELSDETGVGRLLVESLSMALSAHLIKRYSEQGLPRLAAGAAQAQAPRPLDSRRLTRVVDFIAANLDQDFSVADLAAVACMSVAHFTRCFRAATGKSPHAFVAEQRLSLARCRLLEGNCPIEEIAHAAGFSSQANFTKAFRKATGVTPGRYRILSNQG</sequence>
<gene>
    <name evidence="5" type="ORF">EGA29_08840</name>
</gene>
<dbReference type="Gene3D" id="1.10.10.60">
    <property type="entry name" value="Homeodomain-like"/>
    <property type="match status" value="2"/>
</dbReference>
<dbReference type="OrthoDB" id="9809338at2"/>
<keyword evidence="1" id="KW-0805">Transcription regulation</keyword>
<dbReference type="InterPro" id="IPR050204">
    <property type="entry name" value="AraC_XylS_family_regulators"/>
</dbReference>
<dbReference type="PROSITE" id="PS01124">
    <property type="entry name" value="HTH_ARAC_FAMILY_2"/>
    <property type="match status" value="1"/>
</dbReference>
<organism evidence="5 6">
    <name type="scientific">Ralstonia pseudosolanacearum</name>
    <dbReference type="NCBI Taxonomy" id="1310165"/>
    <lineage>
        <taxon>Bacteria</taxon>
        <taxon>Pseudomonadati</taxon>
        <taxon>Pseudomonadota</taxon>
        <taxon>Betaproteobacteria</taxon>
        <taxon>Burkholderiales</taxon>
        <taxon>Burkholderiaceae</taxon>
        <taxon>Ralstonia</taxon>
        <taxon>Ralstonia solanacearum species complex</taxon>
    </lineage>
</organism>
<evidence type="ECO:0000313" key="6">
    <source>
        <dbReference type="Proteomes" id="UP000271222"/>
    </source>
</evidence>
<proteinExistence type="predicted"/>
<dbReference type="PANTHER" id="PTHR46796">
    <property type="entry name" value="HTH-TYPE TRANSCRIPTIONAL ACTIVATOR RHAS-RELATED"/>
    <property type="match status" value="1"/>
</dbReference>
<evidence type="ECO:0000313" key="5">
    <source>
        <dbReference type="EMBL" id="RNM08279.1"/>
    </source>
</evidence>
<dbReference type="InterPro" id="IPR018060">
    <property type="entry name" value="HTH_AraC"/>
</dbReference>
<dbReference type="AlphaFoldDB" id="A0A454TU47"/>
<dbReference type="Pfam" id="PF12833">
    <property type="entry name" value="HTH_18"/>
    <property type="match status" value="1"/>
</dbReference>
<protein>
    <submittedName>
        <fullName evidence="5">AraC family transcriptional regulator</fullName>
    </submittedName>
</protein>
<dbReference type="PANTHER" id="PTHR46796:SF6">
    <property type="entry name" value="ARAC SUBFAMILY"/>
    <property type="match status" value="1"/>
</dbReference>
<dbReference type="SMART" id="SM00342">
    <property type="entry name" value="HTH_ARAC"/>
    <property type="match status" value="1"/>
</dbReference>
<dbReference type="PRINTS" id="PR00032">
    <property type="entry name" value="HTHARAC"/>
</dbReference>
<comment type="caution">
    <text evidence="5">The sequence shown here is derived from an EMBL/GenBank/DDBJ whole genome shotgun (WGS) entry which is preliminary data.</text>
</comment>
<evidence type="ECO:0000256" key="1">
    <source>
        <dbReference type="ARBA" id="ARBA00023015"/>
    </source>
</evidence>
<evidence type="ECO:0000256" key="2">
    <source>
        <dbReference type="ARBA" id="ARBA00023125"/>
    </source>
</evidence>
<keyword evidence="3" id="KW-0804">Transcription</keyword>
<dbReference type="GO" id="GO:0003700">
    <property type="term" value="F:DNA-binding transcription factor activity"/>
    <property type="evidence" value="ECO:0007669"/>
    <property type="project" value="InterPro"/>
</dbReference>
<dbReference type="InterPro" id="IPR020449">
    <property type="entry name" value="Tscrpt_reg_AraC-type_HTH"/>
</dbReference>
<accession>A0A454TU47</accession>
<name>A0A454TU47_9RALS</name>